<protein>
    <submittedName>
        <fullName evidence="1">Uncharacterized protein</fullName>
    </submittedName>
</protein>
<accession>A0ABR9QIZ1</accession>
<evidence type="ECO:0000313" key="2">
    <source>
        <dbReference type="Proteomes" id="UP001516662"/>
    </source>
</evidence>
<sequence length="63" mass="7722">MGFFVKFKSKINHEELVNNNLRNGNTPFEVIKWMKAFWQSEDFYDKEKFNGMIQEYDAYYPNE</sequence>
<dbReference type="RefSeq" id="WP_193536183.1">
    <property type="nucleotide sequence ID" value="NZ_JADCLJ010000020.1"/>
</dbReference>
<proteinExistence type="predicted"/>
<organism evidence="1 2">
    <name type="scientific">Litchfieldia luteola</name>
    <dbReference type="NCBI Taxonomy" id="682179"/>
    <lineage>
        <taxon>Bacteria</taxon>
        <taxon>Bacillati</taxon>
        <taxon>Bacillota</taxon>
        <taxon>Bacilli</taxon>
        <taxon>Bacillales</taxon>
        <taxon>Bacillaceae</taxon>
        <taxon>Litchfieldia</taxon>
    </lineage>
</organism>
<comment type="caution">
    <text evidence="1">The sequence shown here is derived from an EMBL/GenBank/DDBJ whole genome shotgun (WGS) entry which is preliminary data.</text>
</comment>
<keyword evidence="2" id="KW-1185">Reference proteome</keyword>
<reference evidence="1 2" key="1">
    <citation type="submission" date="2020-10" db="EMBL/GenBank/DDBJ databases">
        <title>Bacillus sp. HD4P25, an endophyte from a halophyte.</title>
        <authorList>
            <person name="Sun J.-Q."/>
        </authorList>
    </citation>
    <scope>NUCLEOTIDE SEQUENCE [LARGE SCALE GENOMIC DNA]</scope>
    <source>
        <strain evidence="1 2">YIM 93174</strain>
    </source>
</reference>
<gene>
    <name evidence="1" type="ORF">IMZ08_10375</name>
</gene>
<evidence type="ECO:0000313" key="1">
    <source>
        <dbReference type="EMBL" id="MBE4908460.1"/>
    </source>
</evidence>
<dbReference type="Proteomes" id="UP001516662">
    <property type="component" value="Unassembled WGS sequence"/>
</dbReference>
<dbReference type="EMBL" id="JADCLJ010000020">
    <property type="protein sequence ID" value="MBE4908460.1"/>
    <property type="molecule type" value="Genomic_DNA"/>
</dbReference>
<name>A0ABR9QIZ1_9BACI</name>